<protein>
    <submittedName>
        <fullName evidence="7">TetR/AcrR family transcriptional regulator</fullName>
    </submittedName>
</protein>
<evidence type="ECO:0000256" key="4">
    <source>
        <dbReference type="PROSITE-ProRule" id="PRU00335"/>
    </source>
</evidence>
<sequence length="234" mass="25698">MDVKSQSPTVTATYPAAGVQRDALARLRSSTEPVQIDAPRPAQPRTPPPAPTPTLSRKQILDATEAVLDEAGYDGATIRRIARQLDCAVGSIYRYFRDKRELLSAVTQRRFQPVLEKVEAGESWQTTASAYVRTALEQPQQYRLMFWLAGCDQRGPADAPEIVGQLLVGWADQLGDRREAERRWAPLHAGIMLGHTAADILHPAAHENGSPTPARAPARPLAPIAIQRDDLTLL</sequence>
<accession>A0ABV4TZR1</accession>
<evidence type="ECO:0000256" key="3">
    <source>
        <dbReference type="ARBA" id="ARBA00023163"/>
    </source>
</evidence>
<dbReference type="InterPro" id="IPR001647">
    <property type="entry name" value="HTH_TetR"/>
</dbReference>
<dbReference type="PANTHER" id="PTHR30055">
    <property type="entry name" value="HTH-TYPE TRANSCRIPTIONAL REGULATOR RUTR"/>
    <property type="match status" value="1"/>
</dbReference>
<name>A0ABV4TZR1_9BACT</name>
<keyword evidence="1" id="KW-0805">Transcription regulation</keyword>
<dbReference type="PANTHER" id="PTHR30055:SF234">
    <property type="entry name" value="HTH-TYPE TRANSCRIPTIONAL REGULATOR BETI"/>
    <property type="match status" value="1"/>
</dbReference>
<dbReference type="Proteomes" id="UP001575105">
    <property type="component" value="Unassembled WGS sequence"/>
</dbReference>
<evidence type="ECO:0000313" key="8">
    <source>
        <dbReference type="Proteomes" id="UP001575105"/>
    </source>
</evidence>
<proteinExistence type="predicted"/>
<feature type="DNA-binding region" description="H-T-H motif" evidence="4">
    <location>
        <begin position="77"/>
        <end position="96"/>
    </location>
</feature>
<feature type="domain" description="HTH tetR-type" evidence="6">
    <location>
        <begin position="54"/>
        <end position="114"/>
    </location>
</feature>
<keyword evidence="2 4" id="KW-0238">DNA-binding</keyword>
<dbReference type="InterPro" id="IPR009057">
    <property type="entry name" value="Homeodomain-like_sf"/>
</dbReference>
<evidence type="ECO:0000313" key="7">
    <source>
        <dbReference type="EMBL" id="MFA9476837.1"/>
    </source>
</evidence>
<evidence type="ECO:0000256" key="1">
    <source>
        <dbReference type="ARBA" id="ARBA00023015"/>
    </source>
</evidence>
<dbReference type="RefSeq" id="WP_425344071.1">
    <property type="nucleotide sequence ID" value="NZ_JBGUBD010000001.1"/>
</dbReference>
<dbReference type="EMBL" id="JBGUBD010000001">
    <property type="protein sequence ID" value="MFA9476837.1"/>
    <property type="molecule type" value="Genomic_DNA"/>
</dbReference>
<dbReference type="PROSITE" id="PS50977">
    <property type="entry name" value="HTH_TETR_2"/>
    <property type="match status" value="1"/>
</dbReference>
<feature type="region of interest" description="Disordered" evidence="5">
    <location>
        <begin position="25"/>
        <end position="56"/>
    </location>
</feature>
<dbReference type="SUPFAM" id="SSF46689">
    <property type="entry name" value="Homeodomain-like"/>
    <property type="match status" value="1"/>
</dbReference>
<dbReference type="PRINTS" id="PR00455">
    <property type="entry name" value="HTHTETR"/>
</dbReference>
<dbReference type="InterPro" id="IPR050109">
    <property type="entry name" value="HTH-type_TetR-like_transc_reg"/>
</dbReference>
<dbReference type="Pfam" id="PF00440">
    <property type="entry name" value="TetR_N"/>
    <property type="match status" value="1"/>
</dbReference>
<evidence type="ECO:0000259" key="6">
    <source>
        <dbReference type="PROSITE" id="PS50977"/>
    </source>
</evidence>
<gene>
    <name evidence="7" type="ORF">ACERK3_00890</name>
</gene>
<dbReference type="SUPFAM" id="SSF48498">
    <property type="entry name" value="Tetracyclin repressor-like, C-terminal domain"/>
    <property type="match status" value="1"/>
</dbReference>
<evidence type="ECO:0000256" key="5">
    <source>
        <dbReference type="SAM" id="MobiDB-lite"/>
    </source>
</evidence>
<dbReference type="InterPro" id="IPR036271">
    <property type="entry name" value="Tet_transcr_reg_TetR-rel_C_sf"/>
</dbReference>
<evidence type="ECO:0000256" key="2">
    <source>
        <dbReference type="ARBA" id="ARBA00023125"/>
    </source>
</evidence>
<feature type="compositionally biased region" description="Pro residues" evidence="5">
    <location>
        <begin position="41"/>
        <end position="52"/>
    </location>
</feature>
<keyword evidence="3" id="KW-0804">Transcription</keyword>
<comment type="caution">
    <text evidence="7">The sequence shown here is derived from an EMBL/GenBank/DDBJ whole genome shotgun (WGS) entry which is preliminary data.</text>
</comment>
<dbReference type="Gene3D" id="1.10.357.10">
    <property type="entry name" value="Tetracycline Repressor, domain 2"/>
    <property type="match status" value="1"/>
</dbReference>
<keyword evidence="8" id="KW-1185">Reference proteome</keyword>
<organism evidence="7 8">
    <name type="scientific">Natronomicrosphaera hydrolytica</name>
    <dbReference type="NCBI Taxonomy" id="3242702"/>
    <lineage>
        <taxon>Bacteria</taxon>
        <taxon>Pseudomonadati</taxon>
        <taxon>Planctomycetota</taxon>
        <taxon>Phycisphaerae</taxon>
        <taxon>Phycisphaerales</taxon>
        <taxon>Phycisphaeraceae</taxon>
        <taxon>Natronomicrosphaera</taxon>
    </lineage>
</organism>
<reference evidence="7 8" key="1">
    <citation type="submission" date="2024-08" db="EMBL/GenBank/DDBJ databases">
        <title>Whole-genome sequencing of halo(alkali)philic microorganisms from hypersaline lakes.</title>
        <authorList>
            <person name="Sorokin D.Y."/>
            <person name="Merkel A.Y."/>
            <person name="Messina E."/>
            <person name="Yakimov M."/>
        </authorList>
    </citation>
    <scope>NUCLEOTIDE SEQUENCE [LARGE SCALE GENOMIC DNA]</scope>
    <source>
        <strain evidence="7 8">AB-hyl4</strain>
    </source>
</reference>